<protein>
    <submittedName>
        <fullName evidence="2">Translation elongation factor EF-G</fullName>
    </submittedName>
</protein>
<sequence length="84" mass="9161">MPPPRSTRSCRRGAARFSGFDTREGWTGWDCVRAMMPEAEIGELIVELRSATAGAGSFTRQFDHMAEVTGRAADQIIAAHQHAA</sequence>
<reference evidence="2 3" key="1">
    <citation type="submission" date="2024-07" db="EMBL/GenBank/DDBJ databases">
        <title>Genomic Encyclopedia of Type Strains, Phase V (KMG-V): Genome sequencing to study the core and pangenomes of soil and plant-associated prokaryotes.</title>
        <authorList>
            <person name="Whitman W."/>
        </authorList>
    </citation>
    <scope>NUCLEOTIDE SEQUENCE [LARGE SCALE GENOMIC DNA]</scope>
    <source>
        <strain evidence="2 3">USDA 222</strain>
    </source>
</reference>
<dbReference type="SUPFAM" id="SSF54980">
    <property type="entry name" value="EF-G C-terminal domain-like"/>
    <property type="match status" value="1"/>
</dbReference>
<dbReference type="Pfam" id="PF00679">
    <property type="entry name" value="EFG_C"/>
    <property type="match status" value="1"/>
</dbReference>
<evidence type="ECO:0000313" key="2">
    <source>
        <dbReference type="EMBL" id="MEY9470188.1"/>
    </source>
</evidence>
<comment type="caution">
    <text evidence="2">The sequence shown here is derived from an EMBL/GenBank/DDBJ whole genome shotgun (WGS) entry which is preliminary data.</text>
</comment>
<keyword evidence="2" id="KW-0251">Elongation factor</keyword>
<organism evidence="2 3">
    <name type="scientific">Bradyrhizobium yuanmingense</name>
    <dbReference type="NCBI Taxonomy" id="108015"/>
    <lineage>
        <taxon>Bacteria</taxon>
        <taxon>Pseudomonadati</taxon>
        <taxon>Pseudomonadota</taxon>
        <taxon>Alphaproteobacteria</taxon>
        <taxon>Hyphomicrobiales</taxon>
        <taxon>Nitrobacteraceae</taxon>
        <taxon>Bradyrhizobium</taxon>
    </lineage>
</organism>
<feature type="domain" description="Elongation factor EFG" evidence="1">
    <location>
        <begin position="15"/>
        <end position="75"/>
    </location>
</feature>
<name>A0ABV4GE44_9BRAD</name>
<dbReference type="GO" id="GO:0003746">
    <property type="term" value="F:translation elongation factor activity"/>
    <property type="evidence" value="ECO:0007669"/>
    <property type="project" value="UniProtKB-KW"/>
</dbReference>
<dbReference type="InterPro" id="IPR035647">
    <property type="entry name" value="EFG_III/V"/>
</dbReference>
<dbReference type="InterPro" id="IPR000640">
    <property type="entry name" value="EFG_V-like"/>
</dbReference>
<dbReference type="EMBL" id="JBGBZN010000002">
    <property type="protein sequence ID" value="MEY9470188.1"/>
    <property type="molecule type" value="Genomic_DNA"/>
</dbReference>
<gene>
    <name evidence="2" type="ORF">ABH992_002587</name>
</gene>
<evidence type="ECO:0000313" key="3">
    <source>
        <dbReference type="Proteomes" id="UP001565474"/>
    </source>
</evidence>
<dbReference type="Proteomes" id="UP001565474">
    <property type="component" value="Unassembled WGS sequence"/>
</dbReference>
<keyword evidence="2" id="KW-0648">Protein biosynthesis</keyword>
<proteinExistence type="predicted"/>
<accession>A0ABV4GE44</accession>
<keyword evidence="3" id="KW-1185">Reference proteome</keyword>
<evidence type="ECO:0000259" key="1">
    <source>
        <dbReference type="Pfam" id="PF00679"/>
    </source>
</evidence>
<dbReference type="Gene3D" id="3.30.70.240">
    <property type="match status" value="1"/>
</dbReference>